<gene>
    <name evidence="12 14" type="primary">serC</name>
    <name evidence="14" type="ORF">DSCW_25710</name>
</gene>
<comment type="catalytic activity">
    <reaction evidence="11 12">
        <text>O-phospho-L-serine + 2-oxoglutarate = 3-phosphooxypyruvate + L-glutamate</text>
        <dbReference type="Rhea" id="RHEA:14329"/>
        <dbReference type="ChEBI" id="CHEBI:16810"/>
        <dbReference type="ChEBI" id="CHEBI:18110"/>
        <dbReference type="ChEBI" id="CHEBI:29985"/>
        <dbReference type="ChEBI" id="CHEBI:57524"/>
        <dbReference type="EC" id="2.6.1.52"/>
    </reaction>
</comment>
<feature type="binding site" evidence="12">
    <location>
        <position position="44"/>
    </location>
    <ligand>
        <name>L-glutamate</name>
        <dbReference type="ChEBI" id="CHEBI:29985"/>
    </ligand>
</feature>
<dbReference type="PANTHER" id="PTHR43247">
    <property type="entry name" value="PHOSPHOSERINE AMINOTRANSFERASE"/>
    <property type="match status" value="1"/>
</dbReference>
<comment type="pathway">
    <text evidence="2 12">Amino-acid biosynthesis; L-serine biosynthesis; L-serine from 3-phospho-D-glycerate: step 2/3.</text>
</comment>
<dbReference type="AlphaFoldDB" id="A0A5K7Z9L0"/>
<keyword evidence="4 12" id="KW-0032">Aminotransferase</keyword>
<comment type="catalytic activity">
    <reaction evidence="10 12">
        <text>4-(phosphooxy)-L-threonine + 2-oxoglutarate = (R)-3-hydroxy-2-oxo-4-phosphooxybutanoate + L-glutamate</text>
        <dbReference type="Rhea" id="RHEA:16573"/>
        <dbReference type="ChEBI" id="CHEBI:16810"/>
        <dbReference type="ChEBI" id="CHEBI:29985"/>
        <dbReference type="ChEBI" id="CHEBI:58452"/>
        <dbReference type="ChEBI" id="CHEBI:58538"/>
        <dbReference type="EC" id="2.6.1.52"/>
    </reaction>
</comment>
<evidence type="ECO:0000313" key="15">
    <source>
        <dbReference type="Proteomes" id="UP000427769"/>
    </source>
</evidence>
<feature type="binding site" evidence="12">
    <location>
        <position position="104"/>
    </location>
    <ligand>
        <name>pyridoxal 5'-phosphate</name>
        <dbReference type="ChEBI" id="CHEBI:597326"/>
    </ligand>
</feature>
<dbReference type="FunFam" id="3.40.640.10:FF:000010">
    <property type="entry name" value="Phosphoserine aminotransferase"/>
    <property type="match status" value="1"/>
</dbReference>
<keyword evidence="7 12" id="KW-0663">Pyridoxal phosphate</keyword>
<name>A0A5K7Z9L0_9BACT</name>
<evidence type="ECO:0000256" key="11">
    <source>
        <dbReference type="ARBA" id="ARBA00049007"/>
    </source>
</evidence>
<evidence type="ECO:0000256" key="10">
    <source>
        <dbReference type="ARBA" id="ARBA00047630"/>
    </source>
</evidence>
<dbReference type="EMBL" id="AP021875">
    <property type="protein sequence ID" value="BBO75154.1"/>
    <property type="molecule type" value="Genomic_DNA"/>
</dbReference>
<dbReference type="InterPro" id="IPR015422">
    <property type="entry name" value="PyrdxlP-dep_Trfase_small"/>
</dbReference>
<keyword evidence="5 12" id="KW-0028">Amino-acid biosynthesis</keyword>
<proteinExistence type="inferred from homology"/>
<feature type="domain" description="Aminotransferase class V" evidence="13">
    <location>
        <begin position="6"/>
        <end position="349"/>
    </location>
</feature>
<evidence type="ECO:0000256" key="9">
    <source>
        <dbReference type="ARBA" id="ARBA00023299"/>
    </source>
</evidence>
<dbReference type="HAMAP" id="MF_00160">
    <property type="entry name" value="SerC_aminotrans_5"/>
    <property type="match status" value="1"/>
</dbReference>
<evidence type="ECO:0000259" key="13">
    <source>
        <dbReference type="Pfam" id="PF00266"/>
    </source>
</evidence>
<dbReference type="FunFam" id="3.90.1150.10:FF:000006">
    <property type="entry name" value="Phosphoserine aminotransferase"/>
    <property type="match status" value="1"/>
</dbReference>
<feature type="binding site" evidence="12">
    <location>
        <position position="173"/>
    </location>
    <ligand>
        <name>pyridoxal 5'-phosphate</name>
        <dbReference type="ChEBI" id="CHEBI:597326"/>
    </ligand>
</feature>
<dbReference type="InterPro" id="IPR000192">
    <property type="entry name" value="Aminotrans_V_dom"/>
</dbReference>
<evidence type="ECO:0000256" key="8">
    <source>
        <dbReference type="ARBA" id="ARBA00023096"/>
    </source>
</evidence>
<dbReference type="GO" id="GO:0030170">
    <property type="term" value="F:pyridoxal phosphate binding"/>
    <property type="evidence" value="ECO:0007669"/>
    <property type="project" value="UniProtKB-UniRule"/>
</dbReference>
<reference evidence="14 15" key="1">
    <citation type="submission" date="2019-11" db="EMBL/GenBank/DDBJ databases">
        <title>Comparative genomics of hydrocarbon-degrading Desulfosarcina strains.</title>
        <authorList>
            <person name="Watanabe M."/>
            <person name="Kojima H."/>
            <person name="Fukui M."/>
        </authorList>
    </citation>
    <scope>NUCLEOTIDE SEQUENCE [LARGE SCALE GENOMIC DNA]</scope>
    <source>
        <strain evidence="14 15">PP31</strain>
    </source>
</reference>
<dbReference type="GO" id="GO:0005737">
    <property type="term" value="C:cytoplasm"/>
    <property type="evidence" value="ECO:0007669"/>
    <property type="project" value="UniProtKB-SubCell"/>
</dbReference>
<keyword evidence="12" id="KW-0963">Cytoplasm</keyword>
<dbReference type="GO" id="GO:0008615">
    <property type="term" value="P:pyridoxine biosynthetic process"/>
    <property type="evidence" value="ECO:0007669"/>
    <property type="project" value="UniProtKB-UniRule"/>
</dbReference>
<dbReference type="KEGG" id="dwd:DSCW_25710"/>
<organism evidence="14 15">
    <name type="scientific">Desulfosarcina widdelii</name>
    <dbReference type="NCBI Taxonomy" id="947919"/>
    <lineage>
        <taxon>Bacteria</taxon>
        <taxon>Pseudomonadati</taxon>
        <taxon>Thermodesulfobacteriota</taxon>
        <taxon>Desulfobacteria</taxon>
        <taxon>Desulfobacterales</taxon>
        <taxon>Desulfosarcinaceae</taxon>
        <taxon>Desulfosarcina</taxon>
    </lineage>
</organism>
<evidence type="ECO:0000313" key="14">
    <source>
        <dbReference type="EMBL" id="BBO75154.1"/>
    </source>
</evidence>
<dbReference type="InterPro" id="IPR015424">
    <property type="entry name" value="PyrdxlP-dep_Trfase"/>
</dbReference>
<dbReference type="InterPro" id="IPR022278">
    <property type="entry name" value="Pser_aminoTfrase"/>
</dbReference>
<dbReference type="Gene3D" id="3.40.640.10">
    <property type="entry name" value="Type I PLP-dependent aspartate aminotransferase-like (Major domain)"/>
    <property type="match status" value="1"/>
</dbReference>
<evidence type="ECO:0000256" key="6">
    <source>
        <dbReference type="ARBA" id="ARBA00022679"/>
    </source>
</evidence>
<dbReference type="GO" id="GO:0006564">
    <property type="term" value="P:L-serine biosynthetic process"/>
    <property type="evidence" value="ECO:0007669"/>
    <property type="project" value="UniProtKB-UniRule"/>
</dbReference>
<dbReference type="EC" id="2.6.1.52" evidence="12"/>
<dbReference type="PIRSF" id="PIRSF000525">
    <property type="entry name" value="SerC"/>
    <property type="match status" value="1"/>
</dbReference>
<dbReference type="UniPathway" id="UPA00135">
    <property type="reaction ID" value="UER00197"/>
</dbReference>
<dbReference type="NCBIfam" id="NF003764">
    <property type="entry name" value="PRK05355.1"/>
    <property type="match status" value="1"/>
</dbReference>
<dbReference type="PANTHER" id="PTHR43247:SF1">
    <property type="entry name" value="PHOSPHOSERINE AMINOTRANSFERASE"/>
    <property type="match status" value="1"/>
</dbReference>
<keyword evidence="8 12" id="KW-0664">Pyridoxine biosynthesis</keyword>
<dbReference type="InterPro" id="IPR015421">
    <property type="entry name" value="PyrdxlP-dep_Trfase_major"/>
</dbReference>
<evidence type="ECO:0000256" key="12">
    <source>
        <dbReference type="HAMAP-Rule" id="MF_00160"/>
    </source>
</evidence>
<accession>A0A5K7Z9L0</accession>
<keyword evidence="15" id="KW-1185">Reference proteome</keyword>
<dbReference type="Proteomes" id="UP000427769">
    <property type="component" value="Chromosome"/>
</dbReference>
<dbReference type="Pfam" id="PF00266">
    <property type="entry name" value="Aminotran_5"/>
    <property type="match status" value="1"/>
</dbReference>
<comment type="subunit">
    <text evidence="12">Homodimer.</text>
</comment>
<dbReference type="Gene3D" id="3.90.1150.10">
    <property type="entry name" value="Aspartate Aminotransferase, domain 1"/>
    <property type="match status" value="1"/>
</dbReference>
<keyword evidence="9 12" id="KW-0718">Serine biosynthesis</keyword>
<feature type="binding site" evidence="12">
    <location>
        <position position="153"/>
    </location>
    <ligand>
        <name>pyridoxal 5'-phosphate</name>
        <dbReference type="ChEBI" id="CHEBI:597326"/>
    </ligand>
</feature>
<evidence type="ECO:0000256" key="1">
    <source>
        <dbReference type="ARBA" id="ARBA00004915"/>
    </source>
</evidence>
<dbReference type="GO" id="GO:0004648">
    <property type="term" value="F:O-phospho-L-serine:2-oxoglutarate aminotransferase activity"/>
    <property type="evidence" value="ECO:0007669"/>
    <property type="project" value="UniProtKB-UniRule"/>
</dbReference>
<evidence type="ECO:0000256" key="4">
    <source>
        <dbReference type="ARBA" id="ARBA00022576"/>
    </source>
</evidence>
<feature type="binding site" evidence="12">
    <location>
        <begin position="238"/>
        <end position="239"/>
    </location>
    <ligand>
        <name>pyridoxal 5'-phosphate</name>
        <dbReference type="ChEBI" id="CHEBI:597326"/>
    </ligand>
</feature>
<keyword evidence="6 12" id="KW-0808">Transferase</keyword>
<evidence type="ECO:0000256" key="2">
    <source>
        <dbReference type="ARBA" id="ARBA00005099"/>
    </source>
</evidence>
<comment type="cofactor">
    <cofactor evidence="12">
        <name>pyridoxal 5'-phosphate</name>
        <dbReference type="ChEBI" id="CHEBI:597326"/>
    </cofactor>
    <text evidence="12">Binds 1 pyridoxal phosphate per subunit.</text>
</comment>
<feature type="binding site" evidence="12">
    <location>
        <begin position="78"/>
        <end position="79"/>
    </location>
    <ligand>
        <name>pyridoxal 5'-phosphate</name>
        <dbReference type="ChEBI" id="CHEBI:597326"/>
    </ligand>
</feature>
<dbReference type="RefSeq" id="WP_155304101.1">
    <property type="nucleotide sequence ID" value="NZ_AP021875.1"/>
</dbReference>
<sequence>MKADRIYNFNAGPAALPLPVLEEIQESFLNFAGSGMSVTEISHRSKWFDDVINDAVTRVKRILQLDDRFHVLFVQGGASMQFCMVPMNLLGAGDSADYVNTGTWSTKAIKEAEIQGKSIHVVASSEDRNFAYIPKEIAFTPDAVYAHITSNNTIKGTQWAQFPDTGGAPIVSDMSSDIFSRPLDMDKFGLIYAGAQKNMGPAGVCLVIIRDDLLARTPGDIPTMLRYSTYANKNSMFNTPPCFAIYTVQLVLKWLEETIGGLGKMEELNRKKAGLLYDFIDQSDFYRATADKDSRSLMNVTFRLPSEELEAALVAAALKNGMGGLKGHRSVGGCRASIYNPTPLAAVESLVDFMKTFERDNG</sequence>
<comment type="subcellular location">
    <subcellularLocation>
        <location evidence="12">Cytoplasm</location>
    </subcellularLocation>
</comment>
<comment type="similarity">
    <text evidence="3 12">Belongs to the class-V pyridoxal-phosphate-dependent aminotransferase family. SerC subfamily.</text>
</comment>
<feature type="modified residue" description="N6-(pyridoxal phosphate)lysine" evidence="12">
    <location>
        <position position="197"/>
    </location>
</feature>
<protein>
    <recommendedName>
        <fullName evidence="12">Phosphoserine aminotransferase</fullName>
        <ecNumber evidence="12">2.6.1.52</ecNumber>
    </recommendedName>
    <alternativeName>
        <fullName evidence="12">Phosphohydroxythreonine aminotransferase</fullName>
        <shortName evidence="12">PSAT</shortName>
    </alternativeName>
</protein>
<feature type="binding site" evidence="12">
    <location>
        <position position="196"/>
    </location>
    <ligand>
        <name>pyridoxal 5'-phosphate</name>
        <dbReference type="ChEBI" id="CHEBI:597326"/>
    </ligand>
</feature>
<dbReference type="OrthoDB" id="9809412at2"/>
<evidence type="ECO:0000256" key="5">
    <source>
        <dbReference type="ARBA" id="ARBA00022605"/>
    </source>
</evidence>
<dbReference type="SUPFAM" id="SSF53383">
    <property type="entry name" value="PLP-dependent transferases"/>
    <property type="match status" value="1"/>
</dbReference>
<dbReference type="UniPathway" id="UPA00244">
    <property type="reaction ID" value="UER00311"/>
</dbReference>
<comment type="pathway">
    <text evidence="1 12">Cofactor biosynthesis; pyridoxine 5'-phosphate biosynthesis; pyridoxine 5'-phosphate from D-erythrose 4-phosphate: step 3/5.</text>
</comment>
<dbReference type="NCBIfam" id="TIGR01364">
    <property type="entry name" value="serC_1"/>
    <property type="match status" value="1"/>
</dbReference>
<comment type="function">
    <text evidence="12">Catalyzes the reversible conversion of 3-phosphohydroxypyruvate to phosphoserine and of 3-hydroxy-2-oxo-4-phosphonooxybutanoate to phosphohydroxythreonine.</text>
</comment>
<comment type="caution">
    <text evidence="12">Lacks conserved residue(s) required for the propagation of feature annotation.</text>
</comment>
<evidence type="ECO:0000256" key="3">
    <source>
        <dbReference type="ARBA" id="ARBA00006904"/>
    </source>
</evidence>
<evidence type="ECO:0000256" key="7">
    <source>
        <dbReference type="ARBA" id="ARBA00022898"/>
    </source>
</evidence>